<gene>
    <name evidence="1" type="ORF">FPZ49_05000</name>
</gene>
<proteinExistence type="predicted"/>
<comment type="caution">
    <text evidence="1">The sequence shown here is derived from an EMBL/GenBank/DDBJ whole genome shotgun (WGS) entry which is preliminary data.</text>
</comment>
<dbReference type="Proteomes" id="UP000317036">
    <property type="component" value="Unassembled WGS sequence"/>
</dbReference>
<protein>
    <submittedName>
        <fullName evidence="1">Uncharacterized protein</fullName>
    </submittedName>
</protein>
<keyword evidence="2" id="KW-1185">Reference proteome</keyword>
<reference evidence="1 2" key="1">
    <citation type="submission" date="2019-07" db="EMBL/GenBank/DDBJ databases">
        <authorList>
            <person name="Kim J."/>
        </authorList>
    </citation>
    <scope>NUCLEOTIDE SEQUENCE [LARGE SCALE GENOMIC DNA]</scope>
    <source>
        <strain evidence="1 2">JC52</strain>
    </source>
</reference>
<name>A0A559KGD5_9BACL</name>
<accession>A0A559KGD5</accession>
<sequence>MDAKTVAIDGAASEAVLLDQGITKAQFSPTIKLSVNVSESLGQTFAASLKLGAGVSGERDQRAREGEII</sequence>
<evidence type="ECO:0000313" key="2">
    <source>
        <dbReference type="Proteomes" id="UP000317036"/>
    </source>
</evidence>
<dbReference type="AlphaFoldDB" id="A0A559KGD5"/>
<organism evidence="1 2">
    <name type="scientific">Paenibacillus cremeus</name>
    <dbReference type="NCBI Taxonomy" id="2163881"/>
    <lineage>
        <taxon>Bacteria</taxon>
        <taxon>Bacillati</taxon>
        <taxon>Bacillota</taxon>
        <taxon>Bacilli</taxon>
        <taxon>Bacillales</taxon>
        <taxon>Paenibacillaceae</taxon>
        <taxon>Paenibacillus</taxon>
    </lineage>
</organism>
<dbReference type="EMBL" id="VNJI01000004">
    <property type="protein sequence ID" value="TVY11194.1"/>
    <property type="molecule type" value="Genomic_DNA"/>
</dbReference>
<evidence type="ECO:0000313" key="1">
    <source>
        <dbReference type="EMBL" id="TVY11194.1"/>
    </source>
</evidence>